<gene>
    <name evidence="2" type="ORF">J2T22_001241</name>
</gene>
<dbReference type="RefSeq" id="WP_307488897.1">
    <property type="nucleotide sequence ID" value="NZ_JAUSSY010000004.1"/>
</dbReference>
<protein>
    <submittedName>
        <fullName evidence="2">Uncharacterized protein</fullName>
    </submittedName>
</protein>
<evidence type="ECO:0000313" key="3">
    <source>
        <dbReference type="Proteomes" id="UP001226389"/>
    </source>
</evidence>
<evidence type="ECO:0000313" key="2">
    <source>
        <dbReference type="EMBL" id="MDQ0118064.1"/>
    </source>
</evidence>
<name>A0ABT9UI32_9MICC</name>
<keyword evidence="1" id="KW-0812">Transmembrane</keyword>
<sequence length="47" mass="5243">MGKYGGSYDVRYARRELRRQRLRTLSYAGLALLAVATVAVVLMAIGR</sequence>
<comment type="caution">
    <text evidence="2">The sequence shown here is derived from an EMBL/GenBank/DDBJ whole genome shotgun (WGS) entry which is preliminary data.</text>
</comment>
<proteinExistence type="predicted"/>
<feature type="transmembrane region" description="Helical" evidence="1">
    <location>
        <begin position="24"/>
        <end position="45"/>
    </location>
</feature>
<keyword evidence="1" id="KW-0472">Membrane</keyword>
<reference evidence="2 3" key="1">
    <citation type="submission" date="2023-07" db="EMBL/GenBank/DDBJ databases">
        <title>Sorghum-associated microbial communities from plants grown in Nebraska, USA.</title>
        <authorList>
            <person name="Schachtman D."/>
        </authorList>
    </citation>
    <scope>NUCLEOTIDE SEQUENCE [LARGE SCALE GENOMIC DNA]</scope>
    <source>
        <strain evidence="2 3">DS994</strain>
    </source>
</reference>
<organism evidence="2 3">
    <name type="scientific">Pseudarthrobacter defluvii</name>
    <dbReference type="NCBI Taxonomy" id="410837"/>
    <lineage>
        <taxon>Bacteria</taxon>
        <taxon>Bacillati</taxon>
        <taxon>Actinomycetota</taxon>
        <taxon>Actinomycetes</taxon>
        <taxon>Micrococcales</taxon>
        <taxon>Micrococcaceae</taxon>
        <taxon>Pseudarthrobacter</taxon>
    </lineage>
</organism>
<dbReference type="Proteomes" id="UP001226389">
    <property type="component" value="Unassembled WGS sequence"/>
</dbReference>
<evidence type="ECO:0000256" key="1">
    <source>
        <dbReference type="SAM" id="Phobius"/>
    </source>
</evidence>
<accession>A0ABT9UI32</accession>
<keyword evidence="3" id="KW-1185">Reference proteome</keyword>
<dbReference type="EMBL" id="JAUSSY010000004">
    <property type="protein sequence ID" value="MDQ0118064.1"/>
    <property type="molecule type" value="Genomic_DNA"/>
</dbReference>
<keyword evidence="1" id="KW-1133">Transmembrane helix</keyword>